<organism evidence="2 3">
    <name type="scientific">Glaciecola petra</name>
    <dbReference type="NCBI Taxonomy" id="3075602"/>
    <lineage>
        <taxon>Bacteria</taxon>
        <taxon>Pseudomonadati</taxon>
        <taxon>Pseudomonadota</taxon>
        <taxon>Gammaproteobacteria</taxon>
        <taxon>Alteromonadales</taxon>
        <taxon>Alteromonadaceae</taxon>
        <taxon>Glaciecola</taxon>
    </lineage>
</organism>
<dbReference type="RefSeq" id="WP_311369369.1">
    <property type="nucleotide sequence ID" value="NZ_JAVRHX010000004.1"/>
</dbReference>
<reference evidence="2 3" key="1">
    <citation type="submission" date="2023-09" db="EMBL/GenBank/DDBJ databases">
        <authorList>
            <person name="Rey-Velasco X."/>
        </authorList>
    </citation>
    <scope>NUCLEOTIDE SEQUENCE [LARGE SCALE GENOMIC DNA]</scope>
    <source>
        <strain evidence="2 3">P117</strain>
    </source>
</reference>
<dbReference type="InterPro" id="IPR025641">
    <property type="entry name" value="DUF4340"/>
</dbReference>
<evidence type="ECO:0000313" key="3">
    <source>
        <dbReference type="Proteomes" id="UP001253545"/>
    </source>
</evidence>
<dbReference type="Pfam" id="PF14238">
    <property type="entry name" value="DUF4340"/>
    <property type="match status" value="1"/>
</dbReference>
<protein>
    <submittedName>
        <fullName evidence="2">DUF4340 domain-containing protein</fullName>
    </submittedName>
</protein>
<name>A0ABU2ZT90_9ALTE</name>
<feature type="domain" description="DUF4340" evidence="1">
    <location>
        <begin position="99"/>
        <end position="280"/>
    </location>
</feature>
<comment type="caution">
    <text evidence="2">The sequence shown here is derived from an EMBL/GenBank/DDBJ whole genome shotgun (WGS) entry which is preliminary data.</text>
</comment>
<evidence type="ECO:0000259" key="1">
    <source>
        <dbReference type="Pfam" id="PF14238"/>
    </source>
</evidence>
<proteinExistence type="predicted"/>
<evidence type="ECO:0000313" key="2">
    <source>
        <dbReference type="EMBL" id="MDT0595847.1"/>
    </source>
</evidence>
<keyword evidence="3" id="KW-1185">Reference proteome</keyword>
<dbReference type="EMBL" id="JAVRHX010000004">
    <property type="protein sequence ID" value="MDT0595847.1"/>
    <property type="molecule type" value="Genomic_DNA"/>
</dbReference>
<sequence>MQKHVSFLLLILVVLGAIAFFIHDQEDLKRASSSKSGALLLEDKLLSNTTPIPLSIELINARGVLLMTNLSDISSDEGKITSAHLNTLIQPESKRLELLEYPIIKERVAALVRSLLQTKIIEPKSARAEHQVNLSLLDPTTTQDPFSTPQDIMTQDSGIGTLLTLRFAEPNKTISLVIGKQAERIKGQYVRFANSQQMYLVDQQFSLPTNKFAWLEQQLLDLSLNDILKIRREGPNQWQIDVNAGDTSLVNLQQGEALKYSNVLAEYANTLNTLQFESLLPYTKAVWDNFELVLILQVTTQLGQTHGVRIATAKNDTDNQDSKSQSSARYYARFNAEGEYAHLNNWIYQISANQAQALLKIRSDFIAPSQ</sequence>
<dbReference type="Proteomes" id="UP001253545">
    <property type="component" value="Unassembled WGS sequence"/>
</dbReference>
<accession>A0ABU2ZT90</accession>
<gene>
    <name evidence="2" type="ORF">RM552_13410</name>
</gene>